<name>A0ABD6N8R9_9PSED</name>
<organism evidence="2 3">
    <name type="scientific">Pseudomonas hunanensis</name>
    <dbReference type="NCBI Taxonomy" id="1247546"/>
    <lineage>
        <taxon>Bacteria</taxon>
        <taxon>Pseudomonadati</taxon>
        <taxon>Pseudomonadota</taxon>
        <taxon>Gammaproteobacteria</taxon>
        <taxon>Pseudomonadales</taxon>
        <taxon>Pseudomonadaceae</taxon>
        <taxon>Pseudomonas</taxon>
    </lineage>
</organism>
<comment type="caution">
    <text evidence="2">The sequence shown here is derived from an EMBL/GenBank/DDBJ whole genome shotgun (WGS) entry which is preliminary data.</text>
</comment>
<reference evidence="2 3" key="1">
    <citation type="submission" date="2018-06" db="EMBL/GenBank/DDBJ databases">
        <title>Bacteria isolated from soil of Wuhan.</title>
        <authorList>
            <person name="Xiang W."/>
            <person name="Huang C."/>
        </authorList>
    </citation>
    <scope>NUCLEOTIDE SEQUENCE [LARGE SCALE GENOMIC DNA]</scope>
    <source>
        <strain evidence="3">xwS4</strain>
    </source>
</reference>
<feature type="region of interest" description="Disordered" evidence="1">
    <location>
        <begin position="53"/>
        <end position="73"/>
    </location>
</feature>
<protein>
    <submittedName>
        <fullName evidence="2">Uncharacterized protein</fullName>
    </submittedName>
</protein>
<sequence>MCCPCRPLRGHARSHRFTTGFRTCAVPVGGGVPANGPQSGPVSASVQARQVVATGAGSRRPAPDRQPRPCLAG</sequence>
<dbReference type="Proteomes" id="UP000704738">
    <property type="component" value="Unassembled WGS sequence"/>
</dbReference>
<accession>A0ABD6N8R9</accession>
<evidence type="ECO:0000313" key="3">
    <source>
        <dbReference type="Proteomes" id="UP000704738"/>
    </source>
</evidence>
<proteinExistence type="predicted"/>
<dbReference type="EMBL" id="QJRE01000114">
    <property type="protein sequence ID" value="NWL47861.1"/>
    <property type="molecule type" value="Genomic_DNA"/>
</dbReference>
<evidence type="ECO:0000313" key="2">
    <source>
        <dbReference type="EMBL" id="NWL47861.1"/>
    </source>
</evidence>
<evidence type="ECO:0000256" key="1">
    <source>
        <dbReference type="SAM" id="MobiDB-lite"/>
    </source>
</evidence>
<gene>
    <name evidence="2" type="ORF">DM819_18855</name>
</gene>
<dbReference type="AlphaFoldDB" id="A0ABD6N8R9"/>